<dbReference type="AlphaFoldDB" id="J7S5V9"/>
<evidence type="ECO:0000313" key="2">
    <source>
        <dbReference type="EMBL" id="CCK69396.1"/>
    </source>
</evidence>
<dbReference type="EMBL" id="HE978316">
    <property type="protein sequence ID" value="CCK69396.1"/>
    <property type="molecule type" value="Genomic_DNA"/>
</dbReference>
<dbReference type="HOGENOM" id="CLU_2688174_0_0_1"/>
<keyword evidence="3" id="KW-1185">Reference proteome</keyword>
<dbReference type="GeneID" id="34525076"/>
<dbReference type="Proteomes" id="UP000006310">
    <property type="component" value="Chromosome 3"/>
</dbReference>
<gene>
    <name evidence="2" type="primary">KNAG0C02850</name>
    <name evidence="2" type="ordered locus">KNAG_0C02850</name>
</gene>
<feature type="compositionally biased region" description="Polar residues" evidence="1">
    <location>
        <begin position="35"/>
        <end position="46"/>
    </location>
</feature>
<dbReference type="KEGG" id="kng:KNAG_0C02850"/>
<name>J7S5V9_HUIN7</name>
<proteinExistence type="predicted"/>
<feature type="compositionally biased region" description="Polar residues" evidence="1">
    <location>
        <begin position="14"/>
        <end position="25"/>
    </location>
</feature>
<reference evidence="3" key="2">
    <citation type="submission" date="2012-08" db="EMBL/GenBank/DDBJ databases">
        <title>Genome sequence of Kazachstania naganishii.</title>
        <authorList>
            <person name="Gordon J.L."/>
            <person name="Armisen D."/>
            <person name="Proux-Wera E."/>
            <person name="OhEigeartaigh S.S."/>
            <person name="Byrne K.P."/>
            <person name="Wolfe K.H."/>
        </authorList>
    </citation>
    <scope>NUCLEOTIDE SEQUENCE [LARGE SCALE GENOMIC DNA]</scope>
    <source>
        <strain evidence="3">ATCC MYA-139 / BCRC 22969 / CBS 8797 / CCRC 22969 / KCTC 17520 / NBRC 10181 / NCYC 3082</strain>
    </source>
</reference>
<evidence type="ECO:0000256" key="1">
    <source>
        <dbReference type="SAM" id="MobiDB-lite"/>
    </source>
</evidence>
<dbReference type="RefSeq" id="XP_022463642.1">
    <property type="nucleotide sequence ID" value="XM_022607002.1"/>
</dbReference>
<evidence type="ECO:0000313" key="3">
    <source>
        <dbReference type="Proteomes" id="UP000006310"/>
    </source>
</evidence>
<feature type="region of interest" description="Disordered" evidence="1">
    <location>
        <begin position="1"/>
        <end position="74"/>
    </location>
</feature>
<feature type="compositionally biased region" description="Polar residues" evidence="1">
    <location>
        <begin position="53"/>
        <end position="74"/>
    </location>
</feature>
<sequence>METSLGEPDPYSSAGAQNWQQNPQLKSHEEHCNHSPANVRQQQTYTHVPHGASNRNYPGSQTLTYTNSNNQPRR</sequence>
<reference evidence="2 3" key="1">
    <citation type="journal article" date="2011" name="Proc. Natl. Acad. Sci. U.S.A.">
        <title>Evolutionary erosion of yeast sex chromosomes by mating-type switching accidents.</title>
        <authorList>
            <person name="Gordon J.L."/>
            <person name="Armisen D."/>
            <person name="Proux-Wera E."/>
            <person name="Oheigeartaigh S.S."/>
            <person name="Byrne K.P."/>
            <person name="Wolfe K.H."/>
        </authorList>
    </citation>
    <scope>NUCLEOTIDE SEQUENCE [LARGE SCALE GENOMIC DNA]</scope>
    <source>
        <strain evidence="3">ATCC MYA-139 / BCRC 22969 / CBS 8797 / CCRC 22969 / KCTC 17520 / NBRC 10181 / NCYC 3082</strain>
    </source>
</reference>
<protein>
    <submittedName>
        <fullName evidence="2">Uncharacterized protein</fullName>
    </submittedName>
</protein>
<accession>J7S5V9</accession>
<organism evidence="2 3">
    <name type="scientific">Huiozyma naganishii (strain ATCC MYA-139 / BCRC 22969 / CBS 8797 / KCTC 17520 / NBRC 10181 / NCYC 3082 / Yp74L-3)</name>
    <name type="common">Yeast</name>
    <name type="synonym">Kazachstania naganishii</name>
    <dbReference type="NCBI Taxonomy" id="1071383"/>
    <lineage>
        <taxon>Eukaryota</taxon>
        <taxon>Fungi</taxon>
        <taxon>Dikarya</taxon>
        <taxon>Ascomycota</taxon>
        <taxon>Saccharomycotina</taxon>
        <taxon>Saccharomycetes</taxon>
        <taxon>Saccharomycetales</taxon>
        <taxon>Saccharomycetaceae</taxon>
        <taxon>Huiozyma</taxon>
    </lineage>
</organism>